<evidence type="ECO:0000313" key="9">
    <source>
        <dbReference type="EMBL" id="OUS45192.1"/>
    </source>
</evidence>
<evidence type="ECO:0000256" key="7">
    <source>
        <dbReference type="SAM" id="MobiDB-lite"/>
    </source>
</evidence>
<keyword evidence="6 8" id="KW-0472">Membrane</keyword>
<keyword evidence="5 8" id="KW-1133">Transmembrane helix</keyword>
<protein>
    <submittedName>
        <fullName evidence="9">Sodium:sulfate symporter transmembrane region-domain-containing protein</fullName>
    </submittedName>
</protein>
<dbReference type="EMBL" id="KZ155791">
    <property type="protein sequence ID" value="OUS45192.1"/>
    <property type="molecule type" value="Genomic_DNA"/>
</dbReference>
<feature type="transmembrane region" description="Helical" evidence="8">
    <location>
        <begin position="437"/>
        <end position="455"/>
    </location>
</feature>
<dbReference type="eggNOG" id="ENOG502QQ8W">
    <property type="taxonomic scope" value="Eukaryota"/>
</dbReference>
<feature type="transmembrane region" description="Helical" evidence="8">
    <location>
        <begin position="461"/>
        <end position="479"/>
    </location>
</feature>
<feature type="compositionally biased region" description="Basic and acidic residues" evidence="7">
    <location>
        <begin position="91"/>
        <end position="102"/>
    </location>
</feature>
<organism evidence="9">
    <name type="scientific">Ostreococcus tauri</name>
    <name type="common">Marine green alga</name>
    <dbReference type="NCBI Taxonomy" id="70448"/>
    <lineage>
        <taxon>Eukaryota</taxon>
        <taxon>Viridiplantae</taxon>
        <taxon>Chlorophyta</taxon>
        <taxon>Mamiellophyceae</taxon>
        <taxon>Mamiellales</taxon>
        <taxon>Bathycoccaceae</taxon>
        <taxon>Ostreococcus</taxon>
    </lineage>
</organism>
<dbReference type="PANTHER" id="PTHR42826">
    <property type="entry name" value="DICARBOXYLATE TRANSPORTER 2.1, CHLOROPLASTIC"/>
    <property type="match status" value="1"/>
</dbReference>
<evidence type="ECO:0000256" key="8">
    <source>
        <dbReference type="SAM" id="Phobius"/>
    </source>
</evidence>
<feature type="transmembrane region" description="Helical" evidence="8">
    <location>
        <begin position="197"/>
        <end position="217"/>
    </location>
</feature>
<feature type="transmembrane region" description="Helical" evidence="8">
    <location>
        <begin position="526"/>
        <end position="546"/>
    </location>
</feature>
<dbReference type="GO" id="GO:0009706">
    <property type="term" value="C:chloroplast inner membrane"/>
    <property type="evidence" value="ECO:0007669"/>
    <property type="project" value="UniProtKB-SubCell"/>
</dbReference>
<comment type="similarity">
    <text evidence="2">Belongs to the SLC13A/DASS transporter (TC 2.A.47) family. DIT1 subfamily.</text>
</comment>
<evidence type="ECO:0000256" key="3">
    <source>
        <dbReference type="ARBA" id="ARBA00022692"/>
    </source>
</evidence>
<keyword evidence="4" id="KW-1001">Plastid inner membrane</keyword>
<evidence type="ECO:0000256" key="6">
    <source>
        <dbReference type="ARBA" id="ARBA00023136"/>
    </source>
</evidence>
<feature type="transmembrane region" description="Helical" evidence="8">
    <location>
        <begin position="252"/>
        <end position="271"/>
    </location>
</feature>
<dbReference type="Pfam" id="PF00939">
    <property type="entry name" value="Na_sulph_symp"/>
    <property type="match status" value="1"/>
</dbReference>
<dbReference type="InterPro" id="IPR001898">
    <property type="entry name" value="SLC13A/DASS"/>
</dbReference>
<dbReference type="AlphaFoldDB" id="A0A1Y5IDH6"/>
<reference evidence="9" key="1">
    <citation type="submission" date="2017-04" db="EMBL/GenBank/DDBJ databases">
        <title>Population genomics of picophytoplankton unveils novel chromosome hypervariability.</title>
        <authorList>
            <consortium name="DOE Joint Genome Institute"/>
            <person name="Blanc-Mathieu R."/>
            <person name="Krasovec M."/>
            <person name="Hebrard M."/>
            <person name="Yau S."/>
            <person name="Desgranges E."/>
            <person name="Martin J."/>
            <person name="Schackwitz W."/>
            <person name="Kuo A."/>
            <person name="Salin G."/>
            <person name="Donnadieu C."/>
            <person name="Desdevises Y."/>
            <person name="Sanchez-Ferandin S."/>
            <person name="Moreau H."/>
            <person name="Rivals E."/>
            <person name="Grigoriev I.V."/>
            <person name="Grimsley N."/>
            <person name="Eyre-Walker A."/>
            <person name="Piganeau G."/>
        </authorList>
    </citation>
    <scope>NUCLEOTIDE SEQUENCE [LARGE SCALE GENOMIC DNA]</scope>
    <source>
        <strain evidence="9">RCC 1115</strain>
    </source>
</reference>
<keyword evidence="4" id="KW-0934">Plastid</keyword>
<dbReference type="InterPro" id="IPR030676">
    <property type="entry name" value="CitT-rel"/>
</dbReference>
<feature type="transmembrane region" description="Helical" evidence="8">
    <location>
        <begin position="610"/>
        <end position="633"/>
    </location>
</feature>
<proteinExistence type="inferred from homology"/>
<name>A0A1Y5IDH6_OSTTA</name>
<feature type="transmembrane region" description="Helical" evidence="8">
    <location>
        <begin position="491"/>
        <end position="514"/>
    </location>
</feature>
<gene>
    <name evidence="9" type="ORF">BE221DRAFT_77514</name>
</gene>
<evidence type="ECO:0000256" key="4">
    <source>
        <dbReference type="ARBA" id="ARBA00022780"/>
    </source>
</evidence>
<feature type="transmembrane region" description="Helical" evidence="8">
    <location>
        <begin position="385"/>
        <end position="405"/>
    </location>
</feature>
<dbReference type="GO" id="GO:0015140">
    <property type="term" value="F:malate transmembrane transporter activity"/>
    <property type="evidence" value="ECO:0007669"/>
    <property type="project" value="UniProtKB-ARBA"/>
</dbReference>
<evidence type="ECO:0000256" key="5">
    <source>
        <dbReference type="ARBA" id="ARBA00022989"/>
    </source>
</evidence>
<feature type="compositionally biased region" description="Low complexity" evidence="7">
    <location>
        <begin position="78"/>
        <end position="87"/>
    </location>
</feature>
<sequence length="639" mass="68562">MCARRLARAPEVGGVHVVERLEGYVYARRCRARPRGRGSTPVWGHRRAQPWSTDIRGSPSSHDSWMQPRGPRPRPSHRASTVAVVTRTRPRARDVERDDGARDRRHRARARATMGGRRWARDDAMGANDDGRDGRAMARGRNGAGRKMDVRARATSAPVVRASARAFEWKGAALKPLAASVAVGLAINFVVPRPEAVVPQAWALLAIFLSTISGLVLSPLPVGAWAFVGLTTAVVTGTLSFQNAFAAMTNDVIWLIVLAFFFARGFVRTGLGDRVATMFVRALGKSTLGLSYGLTISEAILAPAMPSTTARAGGVYLPIITSLAKQAGSEPGPTANKLGSFLIQTQLQSSGHSSAMCMTAAAQNLLSLKLAASLGVVIASPWISWFKAACVPAIIGLLVTPLLVYKLYPPEVKDTPEAPAEAARKLKELGPLSQDELMVVITMAITVFMWIFQPFGIKPVVAAMLGMSLQLVSGVITWAECLNEKGAWDTLLWFAVLIGMSAQLNALGFIDYLSSTVAGALTAANLAWPQVMLILHGCYFAIHYLFASQTAQVAALSTAFMAMMMASGAPPVLVGLTMAFHTNLFGAITHYASGQSACYYGAGFVELKDYFRLGAICGVVNVLIWGIFGGLWWKAIGLY</sequence>
<accession>A0A1Y5IDH6</accession>
<keyword evidence="3 8" id="KW-0812">Transmembrane</keyword>
<comment type="subcellular location">
    <subcellularLocation>
        <location evidence="1">Plastid</location>
        <location evidence="1">Chloroplast inner membrane</location>
        <topology evidence="1">Multi-pass membrane protein</topology>
    </subcellularLocation>
</comment>
<feature type="compositionally biased region" description="Basic and acidic residues" evidence="7">
    <location>
        <begin position="119"/>
        <end position="136"/>
    </location>
</feature>
<evidence type="ECO:0000256" key="2">
    <source>
        <dbReference type="ARBA" id="ARBA00007349"/>
    </source>
</evidence>
<evidence type="ECO:0000256" key="1">
    <source>
        <dbReference type="ARBA" id="ARBA00004478"/>
    </source>
</evidence>
<feature type="region of interest" description="Disordered" evidence="7">
    <location>
        <begin position="34"/>
        <end position="150"/>
    </location>
</feature>
<dbReference type="Proteomes" id="UP000195557">
    <property type="component" value="Unassembled WGS sequence"/>
</dbReference>
<dbReference type="NCBIfam" id="TIGR00785">
    <property type="entry name" value="dass"/>
    <property type="match status" value="1"/>
</dbReference>